<evidence type="ECO:0000256" key="3">
    <source>
        <dbReference type="ARBA" id="ARBA00022989"/>
    </source>
</evidence>
<reference evidence="6" key="1">
    <citation type="submission" date="2018-10" db="EMBL/GenBank/DDBJ databases">
        <authorList>
            <person name="Aoki K."/>
        </authorList>
    </citation>
    <scope>NUCLEOTIDE SEQUENCE</scope>
</reference>
<organism evidence="6">
    <name type="scientific">hydrothermal vent metagenome</name>
    <dbReference type="NCBI Taxonomy" id="652676"/>
    <lineage>
        <taxon>unclassified sequences</taxon>
        <taxon>metagenomes</taxon>
        <taxon>ecological metagenomes</taxon>
    </lineage>
</organism>
<evidence type="ECO:0000256" key="5">
    <source>
        <dbReference type="SAM" id="Phobius"/>
    </source>
</evidence>
<dbReference type="AlphaFoldDB" id="A0A3B1DU78"/>
<evidence type="ECO:0000256" key="2">
    <source>
        <dbReference type="ARBA" id="ARBA00022692"/>
    </source>
</evidence>
<keyword evidence="4 5" id="KW-0472">Membrane</keyword>
<evidence type="ECO:0000256" key="4">
    <source>
        <dbReference type="ARBA" id="ARBA00023136"/>
    </source>
</evidence>
<keyword evidence="3 5" id="KW-1133">Transmembrane helix</keyword>
<feature type="transmembrane region" description="Helical" evidence="5">
    <location>
        <begin position="31"/>
        <end position="47"/>
    </location>
</feature>
<gene>
    <name evidence="6" type="ORF">MNB_ARC-1_1347</name>
</gene>
<dbReference type="Pfam" id="PF02674">
    <property type="entry name" value="Colicin_V"/>
    <property type="match status" value="1"/>
</dbReference>
<dbReference type="GO" id="GO:0009403">
    <property type="term" value="P:toxin biosynthetic process"/>
    <property type="evidence" value="ECO:0007669"/>
    <property type="project" value="InterPro"/>
</dbReference>
<dbReference type="PANTHER" id="PTHR37306:SF1">
    <property type="entry name" value="COLICIN V PRODUCTION PROTEIN"/>
    <property type="match status" value="1"/>
</dbReference>
<sequence length="235" mass="26454">MENMNWFDIVIVALTLFLGLKGLFRGFIKESFALIGIVGGVFLASRLSSQTGQIVNDIFHFDNSNTIALVGFVITIIVVWFLAYILGVILSKIIKLSGLGIFDNILGFIFGASKIFLLFSIIFYAISSVETIDNQLSSKLKNSVIFPILKDTGKMLIKLDTINIKNKDKIPKIIDNLDLKKHIDILIKKEGTREIKQYLQDHNISTNAVKTYLRDNNISFDLLQKQLNNINKGIK</sequence>
<dbReference type="PANTHER" id="PTHR37306">
    <property type="entry name" value="COLICIN V PRODUCTION PROTEIN"/>
    <property type="match status" value="1"/>
</dbReference>
<protein>
    <submittedName>
        <fullName evidence="6">Integral membrane protein</fullName>
    </submittedName>
</protein>
<evidence type="ECO:0000313" key="6">
    <source>
        <dbReference type="EMBL" id="VAY88167.1"/>
    </source>
</evidence>
<keyword evidence="2 5" id="KW-0812">Transmembrane</keyword>
<dbReference type="GO" id="GO:0016020">
    <property type="term" value="C:membrane"/>
    <property type="evidence" value="ECO:0007669"/>
    <property type="project" value="UniProtKB-SubCell"/>
</dbReference>
<feature type="transmembrane region" description="Helical" evidence="5">
    <location>
        <begin position="101"/>
        <end position="126"/>
    </location>
</feature>
<name>A0A3B1DU78_9ZZZZ</name>
<feature type="transmembrane region" description="Helical" evidence="5">
    <location>
        <begin position="6"/>
        <end position="24"/>
    </location>
</feature>
<dbReference type="EMBL" id="UOYO01000047">
    <property type="protein sequence ID" value="VAY88167.1"/>
    <property type="molecule type" value="Genomic_DNA"/>
</dbReference>
<dbReference type="InterPro" id="IPR003825">
    <property type="entry name" value="Colicin-V_CvpA"/>
</dbReference>
<feature type="transmembrane region" description="Helical" evidence="5">
    <location>
        <begin position="67"/>
        <end position="89"/>
    </location>
</feature>
<evidence type="ECO:0000256" key="1">
    <source>
        <dbReference type="ARBA" id="ARBA00004141"/>
    </source>
</evidence>
<accession>A0A3B1DU78</accession>
<proteinExistence type="predicted"/>
<comment type="subcellular location">
    <subcellularLocation>
        <location evidence="1">Membrane</location>
        <topology evidence="1">Multi-pass membrane protein</topology>
    </subcellularLocation>
</comment>